<dbReference type="InterPro" id="IPR043906">
    <property type="entry name" value="Gfo/Idh/MocA_OxRdtase_bact_C"/>
</dbReference>
<organism evidence="2">
    <name type="scientific">marine metagenome</name>
    <dbReference type="NCBI Taxonomy" id="408172"/>
    <lineage>
        <taxon>unclassified sequences</taxon>
        <taxon>metagenomes</taxon>
        <taxon>ecological metagenomes</taxon>
    </lineage>
</organism>
<dbReference type="Gene3D" id="3.30.360.10">
    <property type="entry name" value="Dihydrodipicolinate Reductase, domain 2"/>
    <property type="match status" value="1"/>
</dbReference>
<proteinExistence type="predicted"/>
<reference evidence="2" key="1">
    <citation type="submission" date="2018-05" db="EMBL/GenBank/DDBJ databases">
        <authorList>
            <person name="Lanie J.A."/>
            <person name="Ng W.-L."/>
            <person name="Kazmierczak K.M."/>
            <person name="Andrzejewski T.M."/>
            <person name="Davidsen T.M."/>
            <person name="Wayne K.J."/>
            <person name="Tettelin H."/>
            <person name="Glass J.I."/>
            <person name="Rusch D."/>
            <person name="Podicherti R."/>
            <person name="Tsui H.-C.T."/>
            <person name="Winkler M.E."/>
        </authorList>
    </citation>
    <scope>NUCLEOTIDE SEQUENCE</scope>
</reference>
<dbReference type="PANTHER" id="PTHR43818:SF5">
    <property type="entry name" value="OXIDOREDUCTASE FAMILY PROTEIN"/>
    <property type="match status" value="1"/>
</dbReference>
<dbReference type="Pfam" id="PF19051">
    <property type="entry name" value="GFO_IDH_MocA_C2"/>
    <property type="match status" value="2"/>
</dbReference>
<gene>
    <name evidence="2" type="ORF">METZ01_LOCUS329162</name>
</gene>
<name>A0A382PUL3_9ZZZZ</name>
<protein>
    <recommendedName>
        <fullName evidence="1">Gfo/Idh/MocA-like oxidoreductase bacterial type C-terminal domain-containing protein</fullName>
    </recommendedName>
</protein>
<dbReference type="PANTHER" id="PTHR43818">
    <property type="entry name" value="BCDNA.GH03377"/>
    <property type="match status" value="1"/>
</dbReference>
<evidence type="ECO:0000259" key="1">
    <source>
        <dbReference type="Pfam" id="PF19051"/>
    </source>
</evidence>
<feature type="non-terminal residue" evidence="2">
    <location>
        <position position="1"/>
    </location>
</feature>
<accession>A0A382PUL3</accession>
<dbReference type="SUPFAM" id="SSF55347">
    <property type="entry name" value="Glyceraldehyde-3-phosphate dehydrogenase-like, C-terminal domain"/>
    <property type="match status" value="1"/>
</dbReference>
<feature type="domain" description="Gfo/Idh/MocA-like oxidoreductase bacterial type C-terminal" evidence="1">
    <location>
        <begin position="239"/>
        <end position="309"/>
    </location>
</feature>
<dbReference type="AlphaFoldDB" id="A0A382PUL3"/>
<dbReference type="Gene3D" id="3.40.50.720">
    <property type="entry name" value="NAD(P)-binding Rossmann-like Domain"/>
    <property type="match status" value="1"/>
</dbReference>
<evidence type="ECO:0000313" key="2">
    <source>
        <dbReference type="EMBL" id="SVC76308.1"/>
    </source>
</evidence>
<feature type="domain" description="Gfo/Idh/MocA-like oxidoreductase bacterial type C-terminal" evidence="1">
    <location>
        <begin position="72"/>
        <end position="141"/>
    </location>
</feature>
<dbReference type="InterPro" id="IPR050463">
    <property type="entry name" value="Gfo/Idh/MocA_oxidrdct_glycsds"/>
</dbReference>
<dbReference type="EMBL" id="UINC01109463">
    <property type="protein sequence ID" value="SVC76308.1"/>
    <property type="molecule type" value="Genomic_DNA"/>
</dbReference>
<sequence length="313" mass="35614">YCEKPLANSVEESRLMVDAAKRYDRVVQVGQWQRSGPHWTEAMDFVHSGKLGRIRTVRAWAYMNWLPPVPVVPDEAAPPGVDYDMWLGPAPKRAFNRNRFHFNFRWYWDYAGGLMTDWGVHIIDIVLWGMQATAPNSVSASGGKLAYPDDAQETPDTMTALYEFDDFLMVWEQATMIKLGPFQRAHGIAFVGNNGTLVVDRNGWEIFPEERLDNRKVAGYRMEARPPIIAAAGERGLDQHTENFIDCMRTRSQPVCNAEVASLAAVNAHLGNIAFRTGTKVHWNPKQMQFQDNEKANQLTKAHYHGPWKLPQL</sequence>